<dbReference type="InterPro" id="IPR001128">
    <property type="entry name" value="Cyt_P450"/>
</dbReference>
<keyword evidence="4" id="KW-0479">Metal-binding</keyword>
<accession>H5TNM8</accession>
<dbReference type="OrthoDB" id="5241086at2"/>
<evidence type="ECO:0000313" key="8">
    <source>
        <dbReference type="EMBL" id="GAB35086.1"/>
    </source>
</evidence>
<gene>
    <name evidence="8" type="ORF">GOOTI_136_00240</name>
</gene>
<proteinExistence type="inferred from homology"/>
<dbReference type="EMBL" id="BAFB01000136">
    <property type="protein sequence ID" value="GAB35086.1"/>
    <property type="molecule type" value="Genomic_DNA"/>
</dbReference>
<dbReference type="STRING" id="1108044.GOOTI_136_00240"/>
<dbReference type="GO" id="GO:0006707">
    <property type="term" value="P:cholesterol catabolic process"/>
    <property type="evidence" value="ECO:0007669"/>
    <property type="project" value="TreeGrafter"/>
</dbReference>
<protein>
    <submittedName>
        <fullName evidence="8">Cytochrome P450</fullName>
    </submittedName>
</protein>
<evidence type="ECO:0000256" key="7">
    <source>
        <dbReference type="ARBA" id="ARBA00023033"/>
    </source>
</evidence>
<evidence type="ECO:0000256" key="4">
    <source>
        <dbReference type="ARBA" id="ARBA00022723"/>
    </source>
</evidence>
<evidence type="ECO:0000256" key="6">
    <source>
        <dbReference type="ARBA" id="ARBA00023004"/>
    </source>
</evidence>
<dbReference type="CDD" id="cd11033">
    <property type="entry name" value="CYP142-like"/>
    <property type="match status" value="1"/>
</dbReference>
<dbReference type="PANTHER" id="PTHR46696:SF4">
    <property type="entry name" value="BIOTIN BIOSYNTHESIS CYTOCHROME P450"/>
    <property type="match status" value="1"/>
</dbReference>
<dbReference type="Gene3D" id="1.10.630.10">
    <property type="entry name" value="Cytochrome P450"/>
    <property type="match status" value="1"/>
</dbReference>
<dbReference type="GO" id="GO:0020037">
    <property type="term" value="F:heme binding"/>
    <property type="evidence" value="ECO:0007669"/>
    <property type="project" value="InterPro"/>
</dbReference>
<evidence type="ECO:0000256" key="1">
    <source>
        <dbReference type="ARBA" id="ARBA00001971"/>
    </source>
</evidence>
<keyword evidence="9" id="KW-1185">Reference proteome</keyword>
<dbReference type="AlphaFoldDB" id="H5TNM8"/>
<keyword evidence="5" id="KW-0560">Oxidoreductase</keyword>
<dbReference type="PRINTS" id="PR00359">
    <property type="entry name" value="BP450"/>
</dbReference>
<dbReference type="SUPFAM" id="SSF48264">
    <property type="entry name" value="Cytochrome P450"/>
    <property type="match status" value="1"/>
</dbReference>
<dbReference type="RefSeq" id="WP_007239310.1">
    <property type="nucleotide sequence ID" value="NZ_BAFB01000136.1"/>
</dbReference>
<comment type="caution">
    <text evidence="8">The sequence shown here is derived from an EMBL/GenBank/DDBJ whole genome shotgun (WGS) entry which is preliminary data.</text>
</comment>
<evidence type="ECO:0000256" key="2">
    <source>
        <dbReference type="ARBA" id="ARBA00010617"/>
    </source>
</evidence>
<organism evidence="8 9">
    <name type="scientific">Gordonia otitidis (strain DSM 44809 / CCUG 52243 / JCM 12355 / NBRC 100426 / IFM 10032)</name>
    <dbReference type="NCBI Taxonomy" id="1108044"/>
    <lineage>
        <taxon>Bacteria</taxon>
        <taxon>Bacillati</taxon>
        <taxon>Actinomycetota</taxon>
        <taxon>Actinomycetes</taxon>
        <taxon>Mycobacteriales</taxon>
        <taxon>Gordoniaceae</taxon>
        <taxon>Gordonia</taxon>
    </lineage>
</organism>
<evidence type="ECO:0000256" key="5">
    <source>
        <dbReference type="ARBA" id="ARBA00023002"/>
    </source>
</evidence>
<keyword evidence="6" id="KW-0408">Iron</keyword>
<dbReference type="GO" id="GO:0005506">
    <property type="term" value="F:iron ion binding"/>
    <property type="evidence" value="ECO:0007669"/>
    <property type="project" value="InterPro"/>
</dbReference>
<evidence type="ECO:0000256" key="3">
    <source>
        <dbReference type="ARBA" id="ARBA00022617"/>
    </source>
</evidence>
<keyword evidence="7" id="KW-0503">Monooxygenase</keyword>
<evidence type="ECO:0000313" key="9">
    <source>
        <dbReference type="Proteomes" id="UP000005038"/>
    </source>
</evidence>
<comment type="similarity">
    <text evidence="2">Belongs to the cytochrome P450 family.</text>
</comment>
<name>H5TNM8_GORO1</name>
<reference evidence="8" key="1">
    <citation type="submission" date="2012-02" db="EMBL/GenBank/DDBJ databases">
        <title>Whole genome shotgun sequence of Gordonia otitidis NBRC 100426.</title>
        <authorList>
            <person name="Yoshida I."/>
            <person name="Hosoyama A."/>
            <person name="Tsuchikane K."/>
            <person name="Katsumata H."/>
            <person name="Yamazaki S."/>
            <person name="Fujita N."/>
        </authorList>
    </citation>
    <scope>NUCLEOTIDE SEQUENCE [LARGE SCALE GENOMIC DNA]</scope>
    <source>
        <strain evidence="8">NBRC 100426</strain>
    </source>
</reference>
<dbReference type="Proteomes" id="UP000005038">
    <property type="component" value="Unassembled WGS sequence"/>
</dbReference>
<comment type="cofactor">
    <cofactor evidence="1">
        <name>heme</name>
        <dbReference type="ChEBI" id="CHEBI:30413"/>
    </cofactor>
</comment>
<sequence length="442" mass="49706">MSTTFDDRELSFDDDDGDLVPSNDVAATREFHPLNVSSDAFWDQDAPEREKIYRVLRETAPVTWQEPIQSAVVPDPDDPGFWAVVRHEHIAEVSKRNDVFVSGYGVMFDLLPSMLLEMAMSFLAMDNPQHDKIRKLVSAAFTPKQIKKIEFDIADRARRIVAAAADKDEIDFVADIARHLPIEMYGDMFGIPADKVHGVAHAADDITAWADPDLLAGRDPIDVQSEAGLFIHDLAEELIAERRENPTNDLLTNLVQAEVDGESLTDFEIGAVMTLFSVAATDTTRHTTSFAVKALTDFPEQRAWLWEDFEGRINTAIEEFLRWGSVVLTFRRTCVAEYELGGQTILPGDKVVMMYGSGNWDTEVFENPDTFDLSRSPNPHVTFGGGGVHYCVGNQLAKSMMRSLFRELHRQMPDFVAGEPKLMRTNFMRGVLSMPFYPHGRK</sequence>
<dbReference type="GO" id="GO:0036199">
    <property type="term" value="F:cholest-4-en-3-one 26-monooxygenase activity"/>
    <property type="evidence" value="ECO:0007669"/>
    <property type="project" value="TreeGrafter"/>
</dbReference>
<dbReference type="Pfam" id="PF00067">
    <property type="entry name" value="p450"/>
    <property type="match status" value="1"/>
</dbReference>
<dbReference type="GO" id="GO:0008395">
    <property type="term" value="F:steroid hydroxylase activity"/>
    <property type="evidence" value="ECO:0007669"/>
    <property type="project" value="TreeGrafter"/>
</dbReference>
<dbReference type="PANTHER" id="PTHR46696">
    <property type="entry name" value="P450, PUTATIVE (EUROFUNG)-RELATED"/>
    <property type="match status" value="1"/>
</dbReference>
<keyword evidence="3" id="KW-0349">Heme</keyword>
<dbReference type="InterPro" id="IPR002397">
    <property type="entry name" value="Cyt_P450_B"/>
</dbReference>
<dbReference type="InterPro" id="IPR036396">
    <property type="entry name" value="Cyt_P450_sf"/>
</dbReference>